<evidence type="ECO:0000313" key="2">
    <source>
        <dbReference type="Proteomes" id="UP001295684"/>
    </source>
</evidence>
<keyword evidence="2" id="KW-1185">Reference proteome</keyword>
<gene>
    <name evidence="1" type="ORF">ECRASSUSDP1_LOCUS1892</name>
</gene>
<comment type="caution">
    <text evidence="1">The sequence shown here is derived from an EMBL/GenBank/DDBJ whole genome shotgun (WGS) entry which is preliminary data.</text>
</comment>
<reference evidence="1" key="1">
    <citation type="submission" date="2023-07" db="EMBL/GenBank/DDBJ databases">
        <authorList>
            <consortium name="AG Swart"/>
            <person name="Singh M."/>
            <person name="Singh A."/>
            <person name="Seah K."/>
            <person name="Emmerich C."/>
        </authorList>
    </citation>
    <scope>NUCLEOTIDE SEQUENCE</scope>
    <source>
        <strain evidence="1">DP1</strain>
    </source>
</reference>
<protein>
    <submittedName>
        <fullName evidence="1">Uncharacterized protein</fullName>
    </submittedName>
</protein>
<sequence length="202" mass="23002">MEPNKECKELFAIYHGNYSEICEKNGHDSITELLTESGKSLECDPKLYKLFKVHHSDCSACSISEINGQSDPDFQFLNNKAVHNLIFPNKCEVFRNNSSEMLLDRLTAGIKEKVFGNIWKTDVQANKSADTLIKYENFHTLKDMHGEKRYMTTCNFHILMNGENLEEAVVLTNNRKSSKLPTGIVLSACLCLVSNKPIFQFQ</sequence>
<dbReference type="EMBL" id="CAMPGE010001787">
    <property type="protein sequence ID" value="CAI2360588.1"/>
    <property type="molecule type" value="Genomic_DNA"/>
</dbReference>
<dbReference type="AlphaFoldDB" id="A0AAD1U252"/>
<organism evidence="1 2">
    <name type="scientific">Euplotes crassus</name>
    <dbReference type="NCBI Taxonomy" id="5936"/>
    <lineage>
        <taxon>Eukaryota</taxon>
        <taxon>Sar</taxon>
        <taxon>Alveolata</taxon>
        <taxon>Ciliophora</taxon>
        <taxon>Intramacronucleata</taxon>
        <taxon>Spirotrichea</taxon>
        <taxon>Hypotrichia</taxon>
        <taxon>Euplotida</taxon>
        <taxon>Euplotidae</taxon>
        <taxon>Moneuplotes</taxon>
    </lineage>
</organism>
<dbReference type="Proteomes" id="UP001295684">
    <property type="component" value="Unassembled WGS sequence"/>
</dbReference>
<name>A0AAD1U252_EUPCR</name>
<evidence type="ECO:0000313" key="1">
    <source>
        <dbReference type="EMBL" id="CAI2360588.1"/>
    </source>
</evidence>
<accession>A0AAD1U252</accession>
<proteinExistence type="predicted"/>